<proteinExistence type="predicted"/>
<comment type="caution">
    <text evidence="1">The sequence shown here is derived from an EMBL/GenBank/DDBJ whole genome shotgun (WGS) entry which is preliminary data.</text>
</comment>
<dbReference type="EMBL" id="DAAWEP010000039">
    <property type="protein sequence ID" value="HAF7513472.1"/>
    <property type="molecule type" value="Genomic_DNA"/>
</dbReference>
<gene>
    <name evidence="1" type="ORF">GNA48_004388</name>
</gene>
<evidence type="ECO:0000313" key="1">
    <source>
        <dbReference type="EMBL" id="HAF7513472.1"/>
    </source>
</evidence>
<protein>
    <submittedName>
        <fullName evidence="1">Uncharacterized protein</fullName>
    </submittedName>
</protein>
<name>A0A752IVS9_SALHO</name>
<sequence>MISSESDITQQSRSLTDIVRYRVEQEVSIRLNRIPVNNTIVKTDYTVKHNYNEPLFYSVHVDDHISKISPNAHQDLLDIMKSVDIIKSNVDLLINASTGKPETIKNHDVIINKWNIFKENFLKENEFIRAKVTRQNIQDFVSVFDEQINSCEQLLIGLDSQIFFNTFFDYFLVNMQTFESNLTMNYHSQLFKGIVTPLIVNQKILRETSEKVLIRKMSTSVSESNINIGEIKKQYNERYKPIIDYQFSEYQVNYDAQIEFNTIEKNIEYADIQMNESVINNVEMDIRCRIWRI</sequence>
<organism evidence="1">
    <name type="scientific">Salmonella enterica subsp. houtenae serovar 21:z4,z23:-</name>
    <dbReference type="NCBI Taxonomy" id="1967606"/>
    <lineage>
        <taxon>Bacteria</taxon>
        <taxon>Pseudomonadati</taxon>
        <taxon>Pseudomonadota</taxon>
        <taxon>Gammaproteobacteria</taxon>
        <taxon>Enterobacterales</taxon>
        <taxon>Enterobacteriaceae</taxon>
        <taxon>Salmonella</taxon>
    </lineage>
</organism>
<reference evidence="1" key="1">
    <citation type="journal article" date="2018" name="Genome Biol.">
        <title>SKESA: strategic k-mer extension for scrupulous assemblies.</title>
        <authorList>
            <person name="Souvorov A."/>
            <person name="Agarwala R."/>
            <person name="Lipman D.J."/>
        </authorList>
    </citation>
    <scope>NUCLEOTIDE SEQUENCE</scope>
    <source>
        <strain evidence="1">34-87</strain>
    </source>
</reference>
<dbReference type="AlphaFoldDB" id="A0A752IVS9"/>
<reference evidence="1" key="2">
    <citation type="submission" date="2018-07" db="EMBL/GenBank/DDBJ databases">
        <authorList>
            <consortium name="NCBI Pathogen Detection Project"/>
        </authorList>
    </citation>
    <scope>NUCLEOTIDE SEQUENCE</scope>
    <source>
        <strain evidence="1">34-87</strain>
    </source>
</reference>
<accession>A0A752IVS9</accession>